<proteinExistence type="predicted"/>
<evidence type="ECO:0000313" key="1">
    <source>
        <dbReference type="EMBL" id="BBL62636.1"/>
    </source>
</evidence>
<dbReference type="EMBL" id="AP019779">
    <property type="protein sequence ID" value="BBL62636.1"/>
    <property type="molecule type" value="Genomic_DNA"/>
</dbReference>
<sequence>MNTKKNKKPAGFKVEHELLEDFKSYCNLTGKNQIDLIEKTMKDIIKDKAMQIKELNIKIPVPAVYETNLLEELNRISQNNEIHEDEKKMLRDALRYRQTDNIGTVKFNNYLDIWDGESYCYEGKENRHKGISIVDTPLAIYPVIINVSLPERTYNDFKSAIYVNRNEITAHIISFNEAFDEIEKSEHVKLIYEKFPEFEKYKKDPINHSNIKTDSIAIHNSFIFTLQVMIDELMEKNKEYEKQLDKYINVVTALENKES</sequence>
<accession>A0ACA8R4G9</accession>
<gene>
    <name evidence="1" type="ORF">MarbSA_16760</name>
</gene>
<keyword evidence="2" id="KW-1185">Reference proteome</keyword>
<evidence type="ECO:0000313" key="2">
    <source>
        <dbReference type="Proteomes" id="UP000825015"/>
    </source>
</evidence>
<dbReference type="Proteomes" id="UP000825015">
    <property type="component" value="Chromosome"/>
</dbReference>
<reference evidence="1" key="1">
    <citation type="submission" date="2019-06" db="EMBL/GenBank/DDBJ databases">
        <title>Complete genome sequence of Methanobrevibacter arboriphilus strain SA.</title>
        <authorList>
            <person name="Asakawa S."/>
        </authorList>
    </citation>
    <scope>NUCLEOTIDE SEQUENCE</scope>
    <source>
        <strain evidence="1">SA</strain>
    </source>
</reference>
<name>A0ACA8R4G9_METAZ</name>
<protein>
    <submittedName>
        <fullName evidence="1">Uncharacterized protein</fullName>
    </submittedName>
</protein>
<organism evidence="1 2">
    <name type="scientific">Methanobrevibacter arboriphilus</name>
    <dbReference type="NCBI Taxonomy" id="39441"/>
    <lineage>
        <taxon>Archaea</taxon>
        <taxon>Methanobacteriati</taxon>
        <taxon>Methanobacteriota</taxon>
        <taxon>Methanomada group</taxon>
        <taxon>Methanobacteria</taxon>
        <taxon>Methanobacteriales</taxon>
        <taxon>Methanobacteriaceae</taxon>
        <taxon>Methanobrevibacter</taxon>
    </lineage>
</organism>